<evidence type="ECO:0000256" key="3">
    <source>
        <dbReference type="ARBA" id="ARBA00023187"/>
    </source>
</evidence>
<dbReference type="InterPro" id="IPR012677">
    <property type="entry name" value="Nucleotide-bd_a/b_plait_sf"/>
</dbReference>
<dbReference type="GO" id="GO:0003723">
    <property type="term" value="F:RNA binding"/>
    <property type="evidence" value="ECO:0007669"/>
    <property type="project" value="UniProtKB-UniRule"/>
</dbReference>
<dbReference type="GO" id="GO:0008380">
    <property type="term" value="P:RNA splicing"/>
    <property type="evidence" value="ECO:0007669"/>
    <property type="project" value="UniProtKB-KW"/>
</dbReference>
<evidence type="ECO:0000256" key="2">
    <source>
        <dbReference type="ARBA" id="ARBA00022728"/>
    </source>
</evidence>
<evidence type="ECO:0000256" key="4">
    <source>
        <dbReference type="PROSITE-ProRule" id="PRU00176"/>
    </source>
</evidence>
<evidence type="ECO:0000256" key="1">
    <source>
        <dbReference type="ARBA" id="ARBA00022664"/>
    </source>
</evidence>
<dbReference type="Gene3D" id="3.30.70.330">
    <property type="match status" value="1"/>
</dbReference>
<dbReference type="PANTHER" id="PTHR23147">
    <property type="entry name" value="SERINE/ARGININE RICH SPLICING FACTOR"/>
    <property type="match status" value="1"/>
</dbReference>
<keyword evidence="1" id="KW-0507">mRNA processing</keyword>
<dbReference type="GO" id="GO:0006397">
    <property type="term" value="P:mRNA processing"/>
    <property type="evidence" value="ECO:0007669"/>
    <property type="project" value="UniProtKB-KW"/>
</dbReference>
<feature type="domain" description="RRM" evidence="5">
    <location>
        <begin position="11"/>
        <end position="88"/>
    </location>
</feature>
<evidence type="ECO:0000259" key="5">
    <source>
        <dbReference type="PROSITE" id="PS50102"/>
    </source>
</evidence>
<organism evidence="6 7">
    <name type="scientific">Gossypium barbadense</name>
    <name type="common">Sea Island cotton</name>
    <name type="synonym">Hibiscus barbadensis</name>
    <dbReference type="NCBI Taxonomy" id="3634"/>
    <lineage>
        <taxon>Eukaryota</taxon>
        <taxon>Viridiplantae</taxon>
        <taxon>Streptophyta</taxon>
        <taxon>Embryophyta</taxon>
        <taxon>Tracheophyta</taxon>
        <taxon>Spermatophyta</taxon>
        <taxon>Magnoliopsida</taxon>
        <taxon>eudicotyledons</taxon>
        <taxon>Gunneridae</taxon>
        <taxon>Pentapetalae</taxon>
        <taxon>rosids</taxon>
        <taxon>malvids</taxon>
        <taxon>Malvales</taxon>
        <taxon>Malvaceae</taxon>
        <taxon>Malvoideae</taxon>
        <taxon>Gossypium</taxon>
    </lineage>
</organism>
<keyword evidence="3" id="KW-0508">mRNA splicing</keyword>
<keyword evidence="4" id="KW-0694">RNA-binding</keyword>
<dbReference type="InterPro" id="IPR050907">
    <property type="entry name" value="SRSF"/>
</dbReference>
<dbReference type="SMART" id="SM00360">
    <property type="entry name" value="RRM"/>
    <property type="match status" value="1"/>
</dbReference>
<reference evidence="6 7" key="1">
    <citation type="submission" date="2015-01" db="EMBL/GenBank/DDBJ databases">
        <title>Genome of allotetraploid Gossypium barbadense reveals genomic plasticity and fiber elongation in cotton evolution.</title>
        <authorList>
            <person name="Chen X."/>
            <person name="Liu X."/>
            <person name="Zhao B."/>
            <person name="Zheng H."/>
            <person name="Hu Y."/>
            <person name="Lu G."/>
            <person name="Yang C."/>
            <person name="Chen J."/>
            <person name="Shan C."/>
            <person name="Zhang L."/>
            <person name="Zhou Y."/>
            <person name="Wang L."/>
            <person name="Guo W."/>
            <person name="Bai Y."/>
            <person name="Ruan J."/>
            <person name="Shangguan X."/>
            <person name="Mao Y."/>
            <person name="Jiang J."/>
            <person name="Zhu Y."/>
            <person name="Lei J."/>
            <person name="Kang H."/>
            <person name="Chen S."/>
            <person name="He X."/>
            <person name="Wang R."/>
            <person name="Wang Y."/>
            <person name="Chen J."/>
            <person name="Wang L."/>
            <person name="Yu S."/>
            <person name="Wang B."/>
            <person name="Wei J."/>
            <person name="Song S."/>
            <person name="Lu X."/>
            <person name="Gao Z."/>
            <person name="Gu W."/>
            <person name="Deng X."/>
            <person name="Ma D."/>
            <person name="Wang S."/>
            <person name="Liang W."/>
            <person name="Fang L."/>
            <person name="Cai C."/>
            <person name="Zhu X."/>
            <person name="Zhou B."/>
            <person name="Zhang Y."/>
            <person name="Chen Z."/>
            <person name="Xu S."/>
            <person name="Zhu R."/>
            <person name="Wang S."/>
            <person name="Zhang T."/>
            <person name="Zhao G."/>
        </authorList>
    </citation>
    <scope>NUCLEOTIDE SEQUENCE [LARGE SCALE GENOMIC DNA]</scope>
    <source>
        <strain evidence="7">cv. Xinhai21</strain>
        <tissue evidence="6">Leaf</tissue>
    </source>
</reference>
<name>A0A2P5XKJ8_GOSBA</name>
<proteinExistence type="predicted"/>
<dbReference type="Pfam" id="PF00076">
    <property type="entry name" value="RRM_1"/>
    <property type="match status" value="1"/>
</dbReference>
<dbReference type="SUPFAM" id="SSF54928">
    <property type="entry name" value="RNA-binding domain, RBD"/>
    <property type="match status" value="1"/>
</dbReference>
<keyword evidence="2" id="KW-0747">Spliceosome</keyword>
<dbReference type="EMBL" id="KZ664682">
    <property type="protein sequence ID" value="PPS03861.1"/>
    <property type="molecule type" value="Genomic_DNA"/>
</dbReference>
<accession>A0A2P5XKJ8</accession>
<sequence>MEQSGERRIVETVFVYNISNSMHWKGLWALFGYHGDVVDVFIPSKRCRNGKRFGFGRFSNERDALRAIKRLNGFFLLEKRIGVKMASYNSKRKSWRIVLDQKNMEQIAEIDREVKCEEMSDNKARGDMKSEIRKVQAKIGLGEISVRRIQGRHFLVDIPDEELMELLKQTEWSYLKDFFINIVPWSEKLKLKERVSWIEVSGVLLHC</sequence>
<gene>
    <name evidence="6" type="ORF">GOBAR_AA16804</name>
</gene>
<evidence type="ECO:0000313" key="6">
    <source>
        <dbReference type="EMBL" id="PPS03861.1"/>
    </source>
</evidence>
<dbReference type="Proteomes" id="UP000239757">
    <property type="component" value="Unassembled WGS sequence"/>
</dbReference>
<dbReference type="InterPro" id="IPR035979">
    <property type="entry name" value="RBD_domain_sf"/>
</dbReference>
<dbReference type="GO" id="GO:0005681">
    <property type="term" value="C:spliceosomal complex"/>
    <property type="evidence" value="ECO:0007669"/>
    <property type="project" value="UniProtKB-KW"/>
</dbReference>
<dbReference type="CDD" id="cd00590">
    <property type="entry name" value="RRM_SF"/>
    <property type="match status" value="1"/>
</dbReference>
<dbReference type="PROSITE" id="PS50102">
    <property type="entry name" value="RRM"/>
    <property type="match status" value="1"/>
</dbReference>
<dbReference type="OrthoDB" id="999103at2759"/>
<dbReference type="InterPro" id="IPR000504">
    <property type="entry name" value="RRM_dom"/>
</dbReference>
<evidence type="ECO:0000313" key="7">
    <source>
        <dbReference type="Proteomes" id="UP000239757"/>
    </source>
</evidence>
<protein>
    <recommendedName>
        <fullName evidence="5">RRM domain-containing protein</fullName>
    </recommendedName>
</protein>
<dbReference type="AlphaFoldDB" id="A0A2P5XKJ8"/>